<organism evidence="2 3">
    <name type="scientific">Congregibacter brevis</name>
    <dbReference type="NCBI Taxonomy" id="3081201"/>
    <lineage>
        <taxon>Bacteria</taxon>
        <taxon>Pseudomonadati</taxon>
        <taxon>Pseudomonadota</taxon>
        <taxon>Gammaproteobacteria</taxon>
        <taxon>Cellvibrionales</taxon>
        <taxon>Halieaceae</taxon>
        <taxon>Congregibacter</taxon>
    </lineage>
</organism>
<keyword evidence="3" id="KW-1185">Reference proteome</keyword>
<dbReference type="RefSeq" id="WP_407326594.1">
    <property type="nucleotide sequence ID" value="NZ_CP136865.1"/>
</dbReference>
<feature type="signal peptide" evidence="1">
    <location>
        <begin position="1"/>
        <end position="36"/>
    </location>
</feature>
<keyword evidence="1" id="KW-0732">Signal</keyword>
<gene>
    <name evidence="2" type="ORF">R0137_11680</name>
</gene>
<evidence type="ECO:0000313" key="2">
    <source>
        <dbReference type="EMBL" id="WOJ95902.1"/>
    </source>
</evidence>
<evidence type="ECO:0000313" key="3">
    <source>
        <dbReference type="Proteomes" id="UP001626549"/>
    </source>
</evidence>
<proteinExistence type="predicted"/>
<sequence length="341" mass="36837">MMSTLPHCPRFWRYTSHTAYSAAVSFAAFTASPALSDEALTGPIASRNLSPLYANLGIPVLVSAASLEAGVWDLDWTLHWASHSVRESSTGRSLELDGETRRHDFRIQRGLGKGVAVSLNVPYVSHSAGKLDGLIDGWHAFWGMPDGPRGVQEDNRLRYAYSGSSGFEFQSERSSIGDIELGINVELIAAETWTLGALAQYKFDTGSAEDFSGSGDSGASLGVRWSWQSCFSALLSCHVQAGFTEVGGIGFDPKADTVTPFAGLSIGWQFADSLALLAQVDSHGAVYDAQVLRKNGPPVWGTLGLRWQPLERWLIDAQFVEDLAVGSAPDVSFRFALSHSF</sequence>
<evidence type="ECO:0000256" key="1">
    <source>
        <dbReference type="SAM" id="SignalP"/>
    </source>
</evidence>
<dbReference type="Pfam" id="PF11383">
    <property type="entry name" value="DUF3187"/>
    <property type="match status" value="1"/>
</dbReference>
<feature type="chain" id="PRO_5045112478" evidence="1">
    <location>
        <begin position="37"/>
        <end position="341"/>
    </location>
</feature>
<dbReference type="Proteomes" id="UP001626549">
    <property type="component" value="Chromosome"/>
</dbReference>
<dbReference type="InterPro" id="IPR021523">
    <property type="entry name" value="DUF3187"/>
</dbReference>
<reference evidence="2 3" key="1">
    <citation type="submission" date="2023-10" db="EMBL/GenBank/DDBJ databases">
        <title>Two novel species belonging to the OM43/NOR5 clade.</title>
        <authorList>
            <person name="Park M."/>
        </authorList>
    </citation>
    <scope>NUCLEOTIDE SEQUENCE [LARGE SCALE GENOMIC DNA]</scope>
    <source>
        <strain evidence="2 3">IMCC45268</strain>
    </source>
</reference>
<name>A0ABZ0I8Q5_9GAMM</name>
<accession>A0ABZ0I8Q5</accession>
<protein>
    <submittedName>
        <fullName evidence="2">DUF3187 family protein</fullName>
    </submittedName>
</protein>
<dbReference type="EMBL" id="CP136865">
    <property type="protein sequence ID" value="WOJ95902.1"/>
    <property type="molecule type" value="Genomic_DNA"/>
</dbReference>